<gene>
    <name evidence="1" type="ORF">BECKLFY1418C_GA0070996_10639</name>
</gene>
<accession>A0A450WRY8</accession>
<sequence>MSVDKEHTAVVIKNYKETPEYFRPKFRESIMQRKVVIGMWPTEALLAGGGGIYRVKADKNFWPKNSDPMQVMRDQSLHPDNSHIEITFHNTHQFSQDKLRKFTAYFEQGMCVEIKDK</sequence>
<reference evidence="1" key="1">
    <citation type="submission" date="2019-02" db="EMBL/GenBank/DDBJ databases">
        <authorList>
            <person name="Gruber-Vodicka R. H."/>
            <person name="Seah K. B. B."/>
        </authorList>
    </citation>
    <scope>NUCLEOTIDE SEQUENCE</scope>
    <source>
        <strain evidence="1">BECK_BY7</strain>
    </source>
</reference>
<protein>
    <submittedName>
        <fullName evidence="1">Uncharacterized protein</fullName>
    </submittedName>
</protein>
<organism evidence="1">
    <name type="scientific">Candidatus Kentrum sp. LFY</name>
    <dbReference type="NCBI Taxonomy" id="2126342"/>
    <lineage>
        <taxon>Bacteria</taxon>
        <taxon>Pseudomonadati</taxon>
        <taxon>Pseudomonadota</taxon>
        <taxon>Gammaproteobacteria</taxon>
        <taxon>Candidatus Kentrum</taxon>
    </lineage>
</organism>
<name>A0A450WRY8_9GAMM</name>
<dbReference type="AlphaFoldDB" id="A0A450WRY8"/>
<evidence type="ECO:0000313" key="1">
    <source>
        <dbReference type="EMBL" id="VFK19799.1"/>
    </source>
</evidence>
<proteinExistence type="predicted"/>
<dbReference type="EMBL" id="CAADFN010000063">
    <property type="protein sequence ID" value="VFK19799.1"/>
    <property type="molecule type" value="Genomic_DNA"/>
</dbReference>